<accession>A0A848IVX8</accession>
<name>A0A848IVX8_9BACT</name>
<keyword evidence="3" id="KW-1185">Reference proteome</keyword>
<dbReference type="RefSeq" id="WP_169678780.1">
    <property type="nucleotide sequence ID" value="NZ_JABBNU010000003.1"/>
</dbReference>
<sequence length="241" mass="27214">MKRKLYLIPLFALYLINNSCNSEDQFTPSSIIKCSEGKFALFSEADSLLVIEFENAIFGEGWKLVRDLSEVSGEGYMRWEGDNNFSNPGKGIANYNLKISNPGTYRFIWKSAVTEGESPSEGNDSWLRFPDADDFYGKKPDGSLVYPNGSGKSPNPHGASKDGWFKIYRSGTPLTFKWQSRTSDNDAHMIYVKFNNPGIYKMEVSGRSYGHAIDKFVMYQEEAYTQNQVTEAEELSKVSCN</sequence>
<evidence type="ECO:0000256" key="1">
    <source>
        <dbReference type="SAM" id="SignalP"/>
    </source>
</evidence>
<comment type="caution">
    <text evidence="2">The sequence shown here is derived from an EMBL/GenBank/DDBJ whole genome shotgun (WGS) entry which is preliminary data.</text>
</comment>
<keyword evidence="1" id="KW-0732">Signal</keyword>
<evidence type="ECO:0000313" key="3">
    <source>
        <dbReference type="Proteomes" id="UP000559010"/>
    </source>
</evidence>
<organism evidence="2 3">
    <name type="scientific">Marinigracilibium pacificum</name>
    <dbReference type="NCBI Taxonomy" id="2729599"/>
    <lineage>
        <taxon>Bacteria</taxon>
        <taxon>Pseudomonadati</taxon>
        <taxon>Bacteroidota</taxon>
        <taxon>Cytophagia</taxon>
        <taxon>Cytophagales</taxon>
        <taxon>Flammeovirgaceae</taxon>
        <taxon>Marinigracilibium</taxon>
    </lineage>
</organism>
<dbReference type="AlphaFoldDB" id="A0A848IVX8"/>
<feature type="chain" id="PRO_5032462170" description="Lipoprotein" evidence="1">
    <location>
        <begin position="23"/>
        <end position="241"/>
    </location>
</feature>
<feature type="signal peptide" evidence="1">
    <location>
        <begin position="1"/>
        <end position="22"/>
    </location>
</feature>
<evidence type="ECO:0000313" key="2">
    <source>
        <dbReference type="EMBL" id="NMM47846.1"/>
    </source>
</evidence>
<dbReference type="Proteomes" id="UP000559010">
    <property type="component" value="Unassembled WGS sequence"/>
</dbReference>
<gene>
    <name evidence="2" type="ORF">HH304_05495</name>
</gene>
<reference evidence="2 3" key="1">
    <citation type="submission" date="2020-04" db="EMBL/GenBank/DDBJ databases">
        <title>Flammeovirgaceae bacterium KN852 isolated from deep sea.</title>
        <authorList>
            <person name="Zhang D.-C."/>
        </authorList>
    </citation>
    <scope>NUCLEOTIDE SEQUENCE [LARGE SCALE GENOMIC DNA]</scope>
    <source>
        <strain evidence="2 3">KN852</strain>
    </source>
</reference>
<proteinExistence type="predicted"/>
<evidence type="ECO:0008006" key="4">
    <source>
        <dbReference type="Google" id="ProtNLM"/>
    </source>
</evidence>
<dbReference type="EMBL" id="JABBNU010000003">
    <property type="protein sequence ID" value="NMM47846.1"/>
    <property type="molecule type" value="Genomic_DNA"/>
</dbReference>
<protein>
    <recommendedName>
        <fullName evidence="4">Lipoprotein</fullName>
    </recommendedName>
</protein>